<dbReference type="Pfam" id="PF22629">
    <property type="entry name" value="ACT_AHAS_ss"/>
    <property type="match status" value="1"/>
</dbReference>
<accession>A0A1M6YJH8</accession>
<keyword evidence="8" id="KW-0808">Transferase</keyword>
<comment type="similarity">
    <text evidence="3 8">Belongs to the acetolactate synthase small subunit family.</text>
</comment>
<evidence type="ECO:0000256" key="2">
    <source>
        <dbReference type="ARBA" id="ARBA00005025"/>
    </source>
</evidence>
<sequence>MGKAIENIIKKRWISLYVENEIGVLAKISGLFSGKSYNMDSLTVGETEDETISRMTISVTSDESTFEQIKKQLNRCVEVIKVVDFTDIPIHMKEILFVRINSLNAGEKEEVFRISEVYGIAVIDCDRNSLLLECVQTESKNNSIIKLLQNSFPNRIEVVKGGSVAIEAISVADR</sequence>
<dbReference type="EMBL" id="FRAC01000025">
    <property type="protein sequence ID" value="SHL18169.1"/>
    <property type="molecule type" value="Genomic_DNA"/>
</dbReference>
<dbReference type="CDD" id="cd04878">
    <property type="entry name" value="ACT_AHAS"/>
    <property type="match status" value="1"/>
</dbReference>
<dbReference type="FunFam" id="3.30.70.260:FF:000001">
    <property type="entry name" value="Acetolactate synthase, small subunit"/>
    <property type="match status" value="1"/>
</dbReference>
<keyword evidence="11" id="KW-1185">Reference proteome</keyword>
<dbReference type="UniPathway" id="UPA00049">
    <property type="reaction ID" value="UER00059"/>
</dbReference>
<dbReference type="GO" id="GO:0009099">
    <property type="term" value="P:L-valine biosynthetic process"/>
    <property type="evidence" value="ECO:0007669"/>
    <property type="project" value="UniProtKB-UniRule"/>
</dbReference>
<feature type="domain" description="ACT" evidence="9">
    <location>
        <begin position="13"/>
        <end position="87"/>
    </location>
</feature>
<dbReference type="PANTHER" id="PTHR30239:SF0">
    <property type="entry name" value="ACETOLACTATE SYNTHASE SMALL SUBUNIT 1, CHLOROPLASTIC"/>
    <property type="match status" value="1"/>
</dbReference>
<dbReference type="UniPathway" id="UPA00047">
    <property type="reaction ID" value="UER00055"/>
</dbReference>
<dbReference type="GO" id="GO:0005829">
    <property type="term" value="C:cytosol"/>
    <property type="evidence" value="ECO:0007669"/>
    <property type="project" value="TreeGrafter"/>
</dbReference>
<dbReference type="Gene3D" id="3.30.70.1150">
    <property type="entry name" value="ACT-like. Chain A, domain 2"/>
    <property type="match status" value="1"/>
</dbReference>
<comment type="subunit">
    <text evidence="4 8">Dimer of large and small chains.</text>
</comment>
<gene>
    <name evidence="10" type="ORF">SAMN02745136_04292</name>
</gene>
<evidence type="ECO:0000256" key="7">
    <source>
        <dbReference type="ARBA" id="ARBA00048670"/>
    </source>
</evidence>
<dbReference type="Proteomes" id="UP000184386">
    <property type="component" value="Unassembled WGS sequence"/>
</dbReference>
<protein>
    <recommendedName>
        <fullName evidence="8">Acetolactate synthase small subunit</fullName>
        <shortName evidence="8">AHAS</shortName>
        <shortName evidence="8">ALS</shortName>
        <ecNumber evidence="8">2.2.1.6</ecNumber>
    </recommendedName>
    <alternativeName>
        <fullName evidence="8">Acetohydroxy-acid synthase small subunit</fullName>
    </alternativeName>
</protein>
<dbReference type="InterPro" id="IPR045865">
    <property type="entry name" value="ACT-like_dom_sf"/>
</dbReference>
<dbReference type="InterPro" id="IPR027271">
    <property type="entry name" value="Acetolactate_synth/TF_NikR_C"/>
</dbReference>
<proteinExistence type="inferred from homology"/>
<evidence type="ECO:0000256" key="1">
    <source>
        <dbReference type="ARBA" id="ARBA00004974"/>
    </source>
</evidence>
<dbReference type="PROSITE" id="PS51671">
    <property type="entry name" value="ACT"/>
    <property type="match status" value="1"/>
</dbReference>
<keyword evidence="6 8" id="KW-0100">Branched-chain amino acid biosynthesis</keyword>
<comment type="function">
    <text evidence="8">Catalyzes the conversion of 2 pyruvate molecules into acetolactate in the first common step of the biosynthetic pathway of the branched-amino acids such as leucine, isoleucine, and valine.</text>
</comment>
<dbReference type="InterPro" id="IPR019455">
    <property type="entry name" value="Acetolactate_synth_ssu_C"/>
</dbReference>
<comment type="catalytic activity">
    <reaction evidence="7 8">
        <text>2 pyruvate + H(+) = (2S)-2-acetolactate + CO2</text>
        <dbReference type="Rhea" id="RHEA:25249"/>
        <dbReference type="ChEBI" id="CHEBI:15361"/>
        <dbReference type="ChEBI" id="CHEBI:15378"/>
        <dbReference type="ChEBI" id="CHEBI:16526"/>
        <dbReference type="ChEBI" id="CHEBI:58476"/>
        <dbReference type="EC" id="2.2.1.6"/>
    </reaction>
</comment>
<name>A0A1M6YJH8_9FIRM</name>
<dbReference type="AlphaFoldDB" id="A0A1M6YJH8"/>
<dbReference type="InterPro" id="IPR054480">
    <property type="entry name" value="AHAS_small-like_ACT"/>
</dbReference>
<dbReference type="GO" id="GO:0003984">
    <property type="term" value="F:acetolactate synthase activity"/>
    <property type="evidence" value="ECO:0007669"/>
    <property type="project" value="UniProtKB-UniRule"/>
</dbReference>
<comment type="pathway">
    <text evidence="2 8">Amino-acid biosynthesis; L-valine biosynthesis; L-valine from pyruvate: step 1/4.</text>
</comment>
<keyword evidence="5 8" id="KW-0028">Amino-acid biosynthesis</keyword>
<dbReference type="NCBIfam" id="TIGR00119">
    <property type="entry name" value="acolac_sm"/>
    <property type="match status" value="1"/>
</dbReference>
<evidence type="ECO:0000259" key="9">
    <source>
        <dbReference type="PROSITE" id="PS51671"/>
    </source>
</evidence>
<dbReference type="STRING" id="1121322.SAMN02745136_04292"/>
<dbReference type="EC" id="2.2.1.6" evidence="8"/>
<dbReference type="RefSeq" id="WP_330392660.1">
    <property type="nucleotide sequence ID" value="NZ_FRAC01000025.1"/>
</dbReference>
<comment type="pathway">
    <text evidence="1 8">Amino-acid biosynthesis; L-isoleucine biosynthesis; L-isoleucine from 2-oxobutanoate: step 1/4.</text>
</comment>
<reference evidence="10 11" key="1">
    <citation type="submission" date="2016-11" db="EMBL/GenBank/DDBJ databases">
        <authorList>
            <person name="Jaros S."/>
            <person name="Januszkiewicz K."/>
            <person name="Wedrychowicz H."/>
        </authorList>
    </citation>
    <scope>NUCLEOTIDE SEQUENCE [LARGE SCALE GENOMIC DNA]</scope>
    <source>
        <strain evidence="10 11">DSM 15929</strain>
    </source>
</reference>
<evidence type="ECO:0000313" key="10">
    <source>
        <dbReference type="EMBL" id="SHL18169.1"/>
    </source>
</evidence>
<organism evidence="10 11">
    <name type="scientific">Anaerocolumna jejuensis DSM 15929</name>
    <dbReference type="NCBI Taxonomy" id="1121322"/>
    <lineage>
        <taxon>Bacteria</taxon>
        <taxon>Bacillati</taxon>
        <taxon>Bacillota</taxon>
        <taxon>Clostridia</taxon>
        <taxon>Lachnospirales</taxon>
        <taxon>Lachnospiraceae</taxon>
        <taxon>Anaerocolumna</taxon>
    </lineage>
</organism>
<evidence type="ECO:0000256" key="8">
    <source>
        <dbReference type="RuleBase" id="RU368092"/>
    </source>
</evidence>
<dbReference type="InterPro" id="IPR004789">
    <property type="entry name" value="Acetalactate_synth_ssu"/>
</dbReference>
<dbReference type="SUPFAM" id="SSF55021">
    <property type="entry name" value="ACT-like"/>
    <property type="match status" value="2"/>
</dbReference>
<dbReference type="Pfam" id="PF10369">
    <property type="entry name" value="ALS_ss_C"/>
    <property type="match status" value="1"/>
</dbReference>
<evidence type="ECO:0000256" key="4">
    <source>
        <dbReference type="ARBA" id="ARBA00011744"/>
    </source>
</evidence>
<dbReference type="PANTHER" id="PTHR30239">
    <property type="entry name" value="ACETOLACTATE SYNTHASE SMALL SUBUNIT"/>
    <property type="match status" value="1"/>
</dbReference>
<dbReference type="InterPro" id="IPR002912">
    <property type="entry name" value="ACT_dom"/>
</dbReference>
<evidence type="ECO:0000256" key="5">
    <source>
        <dbReference type="ARBA" id="ARBA00022605"/>
    </source>
</evidence>
<dbReference type="GO" id="GO:1990610">
    <property type="term" value="F:acetolactate synthase regulator activity"/>
    <property type="evidence" value="ECO:0007669"/>
    <property type="project" value="UniProtKB-UniRule"/>
</dbReference>
<evidence type="ECO:0000256" key="6">
    <source>
        <dbReference type="ARBA" id="ARBA00023304"/>
    </source>
</evidence>
<dbReference type="Gene3D" id="3.30.70.260">
    <property type="match status" value="1"/>
</dbReference>
<evidence type="ECO:0000313" key="11">
    <source>
        <dbReference type="Proteomes" id="UP000184386"/>
    </source>
</evidence>
<dbReference type="InterPro" id="IPR039557">
    <property type="entry name" value="AHAS_ACT"/>
</dbReference>
<dbReference type="GO" id="GO:0009097">
    <property type="term" value="P:isoleucine biosynthetic process"/>
    <property type="evidence" value="ECO:0007669"/>
    <property type="project" value="UniProtKB-UniRule"/>
</dbReference>
<evidence type="ECO:0000256" key="3">
    <source>
        <dbReference type="ARBA" id="ARBA00006341"/>
    </source>
</evidence>
<dbReference type="NCBIfam" id="NF008864">
    <property type="entry name" value="PRK11895.1"/>
    <property type="match status" value="1"/>
</dbReference>